<feature type="transmembrane region" description="Helical" evidence="9">
    <location>
        <begin position="173"/>
        <end position="198"/>
    </location>
</feature>
<keyword evidence="12" id="KW-1185">Reference proteome</keyword>
<keyword evidence="7" id="KW-0675">Receptor</keyword>
<accession>A0AAD9VQC1</accession>
<protein>
    <recommendedName>
        <fullName evidence="10">G-protein coupled receptors family 1 profile domain-containing protein</fullName>
    </recommendedName>
</protein>
<reference evidence="11" key="2">
    <citation type="journal article" date="2023" name="Commun. Biol.">
        <title>Intrasexual cuticular hydrocarbon dimorphism in a wasp sheds light on hydrocarbon biosynthesis genes in Hymenoptera.</title>
        <authorList>
            <person name="Moris V.C."/>
            <person name="Podsiadlowski L."/>
            <person name="Martin S."/>
            <person name="Oeyen J.P."/>
            <person name="Donath A."/>
            <person name="Petersen M."/>
            <person name="Wilbrandt J."/>
            <person name="Misof B."/>
            <person name="Liedtke D."/>
            <person name="Thamm M."/>
            <person name="Scheiner R."/>
            <person name="Schmitt T."/>
            <person name="Niehuis O."/>
        </authorList>
    </citation>
    <scope>NUCLEOTIDE SEQUENCE</scope>
    <source>
        <strain evidence="11">GBR_01_08_01A</strain>
    </source>
</reference>
<evidence type="ECO:0000256" key="6">
    <source>
        <dbReference type="ARBA" id="ARBA00023136"/>
    </source>
</evidence>
<evidence type="ECO:0000313" key="12">
    <source>
        <dbReference type="Proteomes" id="UP001258017"/>
    </source>
</evidence>
<dbReference type="AlphaFoldDB" id="A0AAD9VQC1"/>
<dbReference type="CDD" id="cd00637">
    <property type="entry name" value="7tm_classA_rhodopsin-like"/>
    <property type="match status" value="1"/>
</dbReference>
<evidence type="ECO:0000256" key="3">
    <source>
        <dbReference type="ARBA" id="ARBA00022692"/>
    </source>
</evidence>
<evidence type="ECO:0000256" key="5">
    <source>
        <dbReference type="ARBA" id="ARBA00023040"/>
    </source>
</evidence>
<feature type="transmembrane region" description="Helical" evidence="9">
    <location>
        <begin position="60"/>
        <end position="78"/>
    </location>
</feature>
<dbReference type="PRINTS" id="PR00237">
    <property type="entry name" value="GPCRRHODOPSN"/>
</dbReference>
<dbReference type="EMBL" id="JAIFRP010000030">
    <property type="protein sequence ID" value="KAK2582814.1"/>
    <property type="molecule type" value="Genomic_DNA"/>
</dbReference>
<evidence type="ECO:0000313" key="11">
    <source>
        <dbReference type="EMBL" id="KAK2582814.1"/>
    </source>
</evidence>
<reference evidence="11" key="1">
    <citation type="submission" date="2021-08" db="EMBL/GenBank/DDBJ databases">
        <authorList>
            <person name="Misof B."/>
            <person name="Oliver O."/>
            <person name="Podsiadlowski L."/>
            <person name="Donath A."/>
            <person name="Peters R."/>
            <person name="Mayer C."/>
            <person name="Rust J."/>
            <person name="Gunkel S."/>
            <person name="Lesny P."/>
            <person name="Martin S."/>
            <person name="Oeyen J.P."/>
            <person name="Petersen M."/>
            <person name="Panagiotis P."/>
            <person name="Wilbrandt J."/>
            <person name="Tanja T."/>
        </authorList>
    </citation>
    <scope>NUCLEOTIDE SEQUENCE</scope>
    <source>
        <strain evidence="11">GBR_01_08_01A</strain>
        <tissue evidence="11">Thorax + abdomen</tissue>
    </source>
</reference>
<evidence type="ECO:0000259" key="10">
    <source>
        <dbReference type="PROSITE" id="PS50262"/>
    </source>
</evidence>
<sequence>MPRIQTDLITTTIESTKINVIAITFSEYTQDAVDLFLSILGLSLNLSIVILVALNSCLRVSTSCYAISLVGSNLVILIEPTRRILRSIFQLNLPVNLDYVFHVSFYSSVLTIVMFSIENYIAACDRHASLYKSYVIVSKTLRKLIIVWSVSVLITAMELHLYEHFEKEDLHEIYAASTIMFLVLPFFTLLLLHCAIFYELLLLKSIEGKWRQREFDNFRLSFGLTIAFLFTMVPYRIAKVVMALNPKATWCCSAKQMEILYILIKIFPIACPAVCYSAYDKFRKVLEDTIRRRCH</sequence>
<dbReference type="PANTHER" id="PTHR24243:SF233">
    <property type="entry name" value="THYROTROPIN-RELEASING HORMONE RECEPTOR"/>
    <property type="match status" value="1"/>
</dbReference>
<dbReference type="PROSITE" id="PS50262">
    <property type="entry name" value="G_PROTEIN_RECEP_F1_2"/>
    <property type="match status" value="1"/>
</dbReference>
<organism evidence="11 12">
    <name type="scientific">Odynerus spinipes</name>
    <dbReference type="NCBI Taxonomy" id="1348599"/>
    <lineage>
        <taxon>Eukaryota</taxon>
        <taxon>Metazoa</taxon>
        <taxon>Ecdysozoa</taxon>
        <taxon>Arthropoda</taxon>
        <taxon>Hexapoda</taxon>
        <taxon>Insecta</taxon>
        <taxon>Pterygota</taxon>
        <taxon>Neoptera</taxon>
        <taxon>Endopterygota</taxon>
        <taxon>Hymenoptera</taxon>
        <taxon>Apocrita</taxon>
        <taxon>Aculeata</taxon>
        <taxon>Vespoidea</taxon>
        <taxon>Vespidae</taxon>
        <taxon>Eumeninae</taxon>
        <taxon>Odynerus</taxon>
    </lineage>
</organism>
<dbReference type="Gene3D" id="1.20.1070.10">
    <property type="entry name" value="Rhodopsin 7-helix transmembrane proteins"/>
    <property type="match status" value="1"/>
</dbReference>
<feature type="transmembrane region" description="Helical" evidence="9">
    <location>
        <begin position="99"/>
        <end position="121"/>
    </location>
</feature>
<evidence type="ECO:0000256" key="2">
    <source>
        <dbReference type="ARBA" id="ARBA00010663"/>
    </source>
</evidence>
<evidence type="ECO:0000256" key="9">
    <source>
        <dbReference type="SAM" id="Phobius"/>
    </source>
</evidence>
<comment type="similarity">
    <text evidence="2">Belongs to the G-protein coupled receptor 1 family.</text>
</comment>
<evidence type="ECO:0000256" key="4">
    <source>
        <dbReference type="ARBA" id="ARBA00022989"/>
    </source>
</evidence>
<feature type="domain" description="G-protein coupled receptors family 1 profile" evidence="10">
    <location>
        <begin position="15"/>
        <end position="279"/>
    </location>
</feature>
<feature type="transmembrane region" description="Helical" evidence="9">
    <location>
        <begin position="218"/>
        <end position="238"/>
    </location>
</feature>
<feature type="transmembrane region" description="Helical" evidence="9">
    <location>
        <begin position="141"/>
        <end position="161"/>
    </location>
</feature>
<comment type="caution">
    <text evidence="11">The sequence shown here is derived from an EMBL/GenBank/DDBJ whole genome shotgun (WGS) entry which is preliminary data.</text>
</comment>
<dbReference type="InterPro" id="IPR017452">
    <property type="entry name" value="GPCR_Rhodpsn_7TM"/>
</dbReference>
<gene>
    <name evidence="11" type="ORF">KPH14_008901</name>
</gene>
<feature type="transmembrane region" description="Helical" evidence="9">
    <location>
        <begin position="259"/>
        <end position="279"/>
    </location>
</feature>
<dbReference type="PANTHER" id="PTHR24243">
    <property type="entry name" value="G-PROTEIN COUPLED RECEPTOR"/>
    <property type="match status" value="1"/>
</dbReference>
<keyword evidence="4 9" id="KW-1133">Transmembrane helix</keyword>
<proteinExistence type="inferred from homology"/>
<name>A0AAD9VQC1_9HYME</name>
<feature type="transmembrane region" description="Helical" evidence="9">
    <location>
        <begin position="35"/>
        <end position="54"/>
    </location>
</feature>
<evidence type="ECO:0000256" key="8">
    <source>
        <dbReference type="ARBA" id="ARBA00023224"/>
    </source>
</evidence>
<dbReference type="InterPro" id="IPR000276">
    <property type="entry name" value="GPCR_Rhodpsn"/>
</dbReference>
<evidence type="ECO:0000256" key="7">
    <source>
        <dbReference type="ARBA" id="ARBA00023170"/>
    </source>
</evidence>
<dbReference type="Proteomes" id="UP001258017">
    <property type="component" value="Unassembled WGS sequence"/>
</dbReference>
<keyword evidence="8" id="KW-0807">Transducer</keyword>
<dbReference type="GO" id="GO:0005886">
    <property type="term" value="C:plasma membrane"/>
    <property type="evidence" value="ECO:0007669"/>
    <property type="project" value="TreeGrafter"/>
</dbReference>
<comment type="subcellular location">
    <subcellularLocation>
        <location evidence="1">Membrane</location>
        <topology evidence="1">Multi-pass membrane protein</topology>
    </subcellularLocation>
</comment>
<dbReference type="SUPFAM" id="SSF81321">
    <property type="entry name" value="Family A G protein-coupled receptor-like"/>
    <property type="match status" value="1"/>
</dbReference>
<dbReference type="GO" id="GO:0004930">
    <property type="term" value="F:G protein-coupled receptor activity"/>
    <property type="evidence" value="ECO:0007669"/>
    <property type="project" value="UniProtKB-KW"/>
</dbReference>
<keyword evidence="6 9" id="KW-0472">Membrane</keyword>
<evidence type="ECO:0000256" key="1">
    <source>
        <dbReference type="ARBA" id="ARBA00004141"/>
    </source>
</evidence>
<keyword evidence="3 9" id="KW-0812">Transmembrane</keyword>
<keyword evidence="5" id="KW-0297">G-protein coupled receptor</keyword>